<dbReference type="Proteomes" id="UP000323410">
    <property type="component" value="Unassembled WGS sequence"/>
</dbReference>
<evidence type="ECO:0000256" key="8">
    <source>
        <dbReference type="SAM" id="MobiDB-lite"/>
    </source>
</evidence>
<feature type="region of interest" description="Disordered" evidence="8">
    <location>
        <begin position="1"/>
        <end position="20"/>
    </location>
</feature>
<evidence type="ECO:0000256" key="2">
    <source>
        <dbReference type="ARBA" id="ARBA00008640"/>
    </source>
</evidence>
<sequence>MQQHGAASEEGRSPLPPSEPGSPVRRLVLLGAVVVAATLVVLLVPLPDIDRLRGFVEQAGPWGPVAFVLGYAALTLAPVPKSVLSIAAGVLFGFWTGLALVYVAALLGAAAGFWLGRALGRDAVERLTRARVERVDAVLSSRGFIAVVGLRLVPVLPFTVINYSAGLTSVRWWPYFLGTMVGILPGTASYLALGAFGFDLGWPAQMGIAVLGLLTLAGVIVAVRARHTPGHHV</sequence>
<name>A0A5D0XSA7_9MICC</name>
<feature type="transmembrane region" description="Helical" evidence="7">
    <location>
        <begin position="27"/>
        <end position="47"/>
    </location>
</feature>
<evidence type="ECO:0000256" key="7">
    <source>
        <dbReference type="RuleBase" id="RU366058"/>
    </source>
</evidence>
<organism evidence="10 11">
    <name type="scientific">Arthrobacter echini</name>
    <dbReference type="NCBI Taxonomy" id="1529066"/>
    <lineage>
        <taxon>Bacteria</taxon>
        <taxon>Bacillati</taxon>
        <taxon>Actinomycetota</taxon>
        <taxon>Actinomycetes</taxon>
        <taxon>Micrococcales</taxon>
        <taxon>Micrococcaceae</taxon>
        <taxon>Arthrobacter</taxon>
    </lineage>
</organism>
<protein>
    <recommendedName>
        <fullName evidence="7">TVP38/TMEM64 family membrane protein</fullName>
    </recommendedName>
</protein>
<dbReference type="EMBL" id="VSLD01000002">
    <property type="protein sequence ID" value="TYC99459.1"/>
    <property type="molecule type" value="Genomic_DNA"/>
</dbReference>
<evidence type="ECO:0000313" key="10">
    <source>
        <dbReference type="EMBL" id="TYC99459.1"/>
    </source>
</evidence>
<keyword evidence="11" id="KW-1185">Reference proteome</keyword>
<evidence type="ECO:0000313" key="11">
    <source>
        <dbReference type="Proteomes" id="UP000323410"/>
    </source>
</evidence>
<comment type="similarity">
    <text evidence="2 7">Belongs to the TVP38/TMEM64 family.</text>
</comment>
<evidence type="ECO:0000256" key="5">
    <source>
        <dbReference type="ARBA" id="ARBA00022989"/>
    </source>
</evidence>
<evidence type="ECO:0000256" key="6">
    <source>
        <dbReference type="ARBA" id="ARBA00023136"/>
    </source>
</evidence>
<feature type="transmembrane region" description="Helical" evidence="7">
    <location>
        <begin position="204"/>
        <end position="223"/>
    </location>
</feature>
<dbReference type="AlphaFoldDB" id="A0A5D0XSA7"/>
<keyword evidence="6 7" id="KW-0472">Membrane</keyword>
<feature type="transmembrane region" description="Helical" evidence="7">
    <location>
        <begin position="91"/>
        <end position="115"/>
    </location>
</feature>
<evidence type="ECO:0000259" key="9">
    <source>
        <dbReference type="Pfam" id="PF09335"/>
    </source>
</evidence>
<dbReference type="InterPro" id="IPR032816">
    <property type="entry name" value="VTT_dom"/>
</dbReference>
<dbReference type="InterPro" id="IPR015414">
    <property type="entry name" value="TMEM64"/>
</dbReference>
<proteinExistence type="inferred from homology"/>
<dbReference type="PANTHER" id="PTHR12677">
    <property type="entry name" value="GOLGI APPARATUS MEMBRANE PROTEIN TVP38-RELATED"/>
    <property type="match status" value="1"/>
</dbReference>
<feature type="transmembrane region" description="Helical" evidence="7">
    <location>
        <begin position="175"/>
        <end position="198"/>
    </location>
</feature>
<keyword evidence="4 7" id="KW-0812">Transmembrane</keyword>
<keyword evidence="3 7" id="KW-1003">Cell membrane</keyword>
<evidence type="ECO:0000256" key="3">
    <source>
        <dbReference type="ARBA" id="ARBA00022475"/>
    </source>
</evidence>
<dbReference type="PANTHER" id="PTHR12677:SF59">
    <property type="entry name" value="GOLGI APPARATUS MEMBRANE PROTEIN TVP38-RELATED"/>
    <property type="match status" value="1"/>
</dbReference>
<dbReference type="OrthoDB" id="5242213at2"/>
<evidence type="ECO:0000256" key="1">
    <source>
        <dbReference type="ARBA" id="ARBA00004651"/>
    </source>
</evidence>
<dbReference type="Pfam" id="PF09335">
    <property type="entry name" value="VTT_dom"/>
    <property type="match status" value="1"/>
</dbReference>
<comment type="caution">
    <text evidence="10">The sequence shown here is derived from an EMBL/GenBank/DDBJ whole genome shotgun (WGS) entry which is preliminary data.</text>
</comment>
<dbReference type="RefSeq" id="WP_148600281.1">
    <property type="nucleotide sequence ID" value="NZ_VSLD01000002.1"/>
</dbReference>
<feature type="transmembrane region" description="Helical" evidence="7">
    <location>
        <begin position="143"/>
        <end position="163"/>
    </location>
</feature>
<dbReference type="GO" id="GO:0005886">
    <property type="term" value="C:plasma membrane"/>
    <property type="evidence" value="ECO:0007669"/>
    <property type="project" value="UniProtKB-SubCell"/>
</dbReference>
<feature type="transmembrane region" description="Helical" evidence="7">
    <location>
        <begin position="59"/>
        <end position="79"/>
    </location>
</feature>
<gene>
    <name evidence="10" type="ORF">FQ377_05670</name>
</gene>
<evidence type="ECO:0000256" key="4">
    <source>
        <dbReference type="ARBA" id="ARBA00022692"/>
    </source>
</evidence>
<comment type="subcellular location">
    <subcellularLocation>
        <location evidence="1 7">Cell membrane</location>
        <topology evidence="1 7">Multi-pass membrane protein</topology>
    </subcellularLocation>
</comment>
<feature type="domain" description="VTT" evidence="9">
    <location>
        <begin position="79"/>
        <end position="195"/>
    </location>
</feature>
<keyword evidence="5 7" id="KW-1133">Transmembrane helix</keyword>
<accession>A0A5D0XSA7</accession>
<reference evidence="10 11" key="1">
    <citation type="submission" date="2019-08" db="EMBL/GenBank/DDBJ databases">
        <title>Genone of Arthrobacter echini P9.</title>
        <authorList>
            <person name="Bowman J.P."/>
        </authorList>
    </citation>
    <scope>NUCLEOTIDE SEQUENCE [LARGE SCALE GENOMIC DNA]</scope>
    <source>
        <strain evidence="10 11">P9</strain>
    </source>
</reference>